<accession>A0AAW0GGA7</accession>
<comment type="caution">
    <text evidence="1">The sequence shown here is derived from an EMBL/GenBank/DDBJ whole genome shotgun (WGS) entry which is preliminary data.</text>
</comment>
<keyword evidence="2" id="KW-1185">Reference proteome</keyword>
<sequence>MELTTHMTFNPDAQLDPEPPNLILISSDQTEFHVHRGRLLIASSNLFNLLLIYPDPEINLAEGSELVTIFLHCIYEIPFTSQPSPDAIIVSFDVLKRYGITLDRYIRPNTPLFQAALLPLDSQEYAMELYVQAAQNNLSELAACASSALLSYSLATITDELARRMGPIYLKKLFVLHTERSKALRHILSTPPAAHPPTQECGSEGRRRFLGDWDVVTANMVLTARPDTPVDTIRSIYTTIEPLLSCHECKTVLEAGVQQAISDWERTPRTV</sequence>
<evidence type="ECO:0000313" key="1">
    <source>
        <dbReference type="EMBL" id="KAK7692355.1"/>
    </source>
</evidence>
<organism evidence="1 2">
    <name type="scientific">Cerrena zonata</name>
    <dbReference type="NCBI Taxonomy" id="2478898"/>
    <lineage>
        <taxon>Eukaryota</taxon>
        <taxon>Fungi</taxon>
        <taxon>Dikarya</taxon>
        <taxon>Basidiomycota</taxon>
        <taxon>Agaricomycotina</taxon>
        <taxon>Agaricomycetes</taxon>
        <taxon>Polyporales</taxon>
        <taxon>Cerrenaceae</taxon>
        <taxon>Cerrena</taxon>
    </lineage>
</organism>
<dbReference type="EMBL" id="JASBNA010000004">
    <property type="protein sequence ID" value="KAK7692355.1"/>
    <property type="molecule type" value="Genomic_DNA"/>
</dbReference>
<name>A0AAW0GGA7_9APHY</name>
<dbReference type="Proteomes" id="UP001385951">
    <property type="component" value="Unassembled WGS sequence"/>
</dbReference>
<reference evidence="1 2" key="1">
    <citation type="submission" date="2022-09" db="EMBL/GenBank/DDBJ databases">
        <authorList>
            <person name="Palmer J.M."/>
        </authorList>
    </citation>
    <scope>NUCLEOTIDE SEQUENCE [LARGE SCALE GENOMIC DNA]</scope>
    <source>
        <strain evidence="1 2">DSM 7382</strain>
    </source>
</reference>
<evidence type="ECO:0008006" key="3">
    <source>
        <dbReference type="Google" id="ProtNLM"/>
    </source>
</evidence>
<evidence type="ECO:0000313" key="2">
    <source>
        <dbReference type="Proteomes" id="UP001385951"/>
    </source>
</evidence>
<dbReference type="AlphaFoldDB" id="A0AAW0GGA7"/>
<gene>
    <name evidence="1" type="ORF">QCA50_003980</name>
</gene>
<proteinExistence type="predicted"/>
<protein>
    <recommendedName>
        <fullName evidence="3">BTB domain-containing protein</fullName>
    </recommendedName>
</protein>